<dbReference type="EnsemblMetazoa" id="GAUT028482-RA">
    <property type="protein sequence ID" value="GAUT028482-PA"/>
    <property type="gene ID" value="GAUT028482"/>
</dbReference>
<reference evidence="1" key="1">
    <citation type="submission" date="2020-05" db="UniProtKB">
        <authorList>
            <consortium name="EnsemblMetazoa"/>
        </authorList>
    </citation>
    <scope>IDENTIFICATION</scope>
    <source>
        <strain evidence="1">TTRI</strain>
    </source>
</reference>
<proteinExistence type="predicted"/>
<organism evidence="1 2">
    <name type="scientific">Glossina austeni</name>
    <name type="common">Savannah tsetse fly</name>
    <dbReference type="NCBI Taxonomy" id="7395"/>
    <lineage>
        <taxon>Eukaryota</taxon>
        <taxon>Metazoa</taxon>
        <taxon>Ecdysozoa</taxon>
        <taxon>Arthropoda</taxon>
        <taxon>Hexapoda</taxon>
        <taxon>Insecta</taxon>
        <taxon>Pterygota</taxon>
        <taxon>Neoptera</taxon>
        <taxon>Endopterygota</taxon>
        <taxon>Diptera</taxon>
        <taxon>Brachycera</taxon>
        <taxon>Muscomorpha</taxon>
        <taxon>Hippoboscoidea</taxon>
        <taxon>Glossinidae</taxon>
        <taxon>Glossina</taxon>
    </lineage>
</organism>
<dbReference type="Proteomes" id="UP000078200">
    <property type="component" value="Unassembled WGS sequence"/>
</dbReference>
<dbReference type="VEuPathDB" id="VectorBase:GAUT028482"/>
<sequence>MYSCAPNVELNVNCLKTLFRANFSGSSITINGGEMEILHNFRSLLIIISYNKNRETTGQEKKKATVKVKLKSRKIVIMALSSRTKYEGFVPEHDFYTTLNVTGRLAESWSQGMTDQHNNSRRVNTLLVEKSTSLHEQYFKILDEILDQALN</sequence>
<keyword evidence="2" id="KW-1185">Reference proteome</keyword>
<accession>A0A1A9V7M2</accession>
<name>A0A1A9V7M2_GLOAU</name>
<evidence type="ECO:0000313" key="1">
    <source>
        <dbReference type="EnsemblMetazoa" id="GAUT028482-PA"/>
    </source>
</evidence>
<protein>
    <submittedName>
        <fullName evidence="1">Uncharacterized protein</fullName>
    </submittedName>
</protein>
<dbReference type="AlphaFoldDB" id="A0A1A9V7M2"/>
<evidence type="ECO:0000313" key="2">
    <source>
        <dbReference type="Proteomes" id="UP000078200"/>
    </source>
</evidence>